<evidence type="ECO:0000259" key="1">
    <source>
        <dbReference type="Pfam" id="PF01593"/>
    </source>
</evidence>
<proteinExistence type="predicted"/>
<evidence type="ECO:0000313" key="2">
    <source>
        <dbReference type="EMBL" id="CQD17800.1"/>
    </source>
</evidence>
<name>A0A0E4GZ73_MYCLN</name>
<dbReference type="InterPro" id="IPR002937">
    <property type="entry name" value="Amino_oxidase"/>
</dbReference>
<feature type="domain" description="Amine oxidase" evidence="1">
    <location>
        <begin position="32"/>
        <end position="454"/>
    </location>
</feature>
<dbReference type="Gene3D" id="3.50.50.60">
    <property type="entry name" value="FAD/NAD(P)-binding domain"/>
    <property type="match status" value="1"/>
</dbReference>
<organism evidence="2 3">
    <name type="scientific">Mycobacterium lentiflavum</name>
    <dbReference type="NCBI Taxonomy" id="141349"/>
    <lineage>
        <taxon>Bacteria</taxon>
        <taxon>Bacillati</taxon>
        <taxon>Actinomycetota</taxon>
        <taxon>Actinomycetes</taxon>
        <taxon>Mycobacteriales</taxon>
        <taxon>Mycobacteriaceae</taxon>
        <taxon>Mycobacterium</taxon>
        <taxon>Mycobacterium simiae complex</taxon>
    </lineage>
</organism>
<dbReference type="GO" id="GO:0016491">
    <property type="term" value="F:oxidoreductase activity"/>
    <property type="evidence" value="ECO:0007669"/>
    <property type="project" value="InterPro"/>
</dbReference>
<dbReference type="PANTHER" id="PTHR42923">
    <property type="entry name" value="PROTOPORPHYRINOGEN OXIDASE"/>
    <property type="match status" value="1"/>
</dbReference>
<protein>
    <submittedName>
        <fullName evidence="2">Monoamine oxidase</fullName>
    </submittedName>
</protein>
<dbReference type="EMBL" id="CTEE01000001">
    <property type="protein sequence ID" value="CQD17800.1"/>
    <property type="molecule type" value="Genomic_DNA"/>
</dbReference>
<dbReference type="Gene3D" id="3.90.660.20">
    <property type="entry name" value="Protoporphyrinogen oxidase, mitochondrial, domain 2"/>
    <property type="match status" value="1"/>
</dbReference>
<gene>
    <name evidence="2" type="ORF">BN1232_04016</name>
</gene>
<dbReference type="InterPro" id="IPR050464">
    <property type="entry name" value="Zeta_carotene_desat/Oxidored"/>
</dbReference>
<dbReference type="SUPFAM" id="SSF54373">
    <property type="entry name" value="FAD-linked reductases, C-terminal domain"/>
    <property type="match status" value="1"/>
</dbReference>
<reference evidence="2 3" key="1">
    <citation type="submission" date="2015-03" db="EMBL/GenBank/DDBJ databases">
        <authorList>
            <person name="Urmite Genomes"/>
        </authorList>
    </citation>
    <scope>NUCLEOTIDE SEQUENCE [LARGE SCALE GENOMIC DNA]</scope>
    <source>
        <strain evidence="2 3">CSUR P1491</strain>
    </source>
</reference>
<dbReference type="AlphaFoldDB" id="A0A0E4GZ73"/>
<dbReference type="Pfam" id="PF01593">
    <property type="entry name" value="Amino_oxidase"/>
    <property type="match status" value="1"/>
</dbReference>
<dbReference type="Gene3D" id="1.10.3110.10">
    <property type="entry name" value="protoporphyrinogen ix oxidase, domain 3"/>
    <property type="match status" value="1"/>
</dbReference>
<accession>A0A0E4GZ73</accession>
<evidence type="ECO:0000313" key="3">
    <source>
        <dbReference type="Proteomes" id="UP000199251"/>
    </source>
</evidence>
<dbReference type="Proteomes" id="UP000199251">
    <property type="component" value="Unassembled WGS sequence"/>
</dbReference>
<dbReference type="SUPFAM" id="SSF51905">
    <property type="entry name" value="FAD/NAD(P)-binding domain"/>
    <property type="match status" value="1"/>
</dbReference>
<dbReference type="InterPro" id="IPR036188">
    <property type="entry name" value="FAD/NAD-bd_sf"/>
</dbReference>
<dbReference type="STRING" id="141349.BN1232_04016"/>
<sequence>MICQSLLIYRSFLRYVVIVRTEARTAIVGGGIAGLAAARRIQQAGGTPVVFEAEDRVGGRIKTVRRDGFVYDVGAFIYLGSYAESTREMLDVGLAPQMHKFNAFGAMPRDGELNFLDLSKPLSLARTPYLSGRAKLKLAKLLFFLAKHWKDLNYADASGVAAIDTDTVTSYSRRELSEEVLDYVAAVVVRGPWLSDPSYASVGQLLWTMKNFFKPYFYGLDDGMDALPRAIAARLDDVRLATPVTNVADAGDRVEVTFLRDGREVTEDFANAVVTTTTGRTLEIYQQISGFAREYYENTDYICSVNCHIALSERPSNPATYIMCSPREQPDLCGVIVDHLKANNRCPDGMGMITTFCRHEWCLDNLDSPDEKVIDAVLGFVKPYYGDLGSKVVDYEIGRWRDVVPIMRKGRFHAVDRFMREIDPAARVQLAGDIGPIPGVNGALVSGQAAGDRIVGQLSVAGKVPA</sequence>